<evidence type="ECO:0000313" key="9">
    <source>
        <dbReference type="Proteomes" id="UP000812440"/>
    </source>
</evidence>
<keyword evidence="1" id="KW-0479">Metal-binding</keyword>
<dbReference type="OrthoDB" id="4748970at2759"/>
<dbReference type="Gene3D" id="3.30.160.60">
    <property type="entry name" value="Classic Zinc Finger"/>
    <property type="match status" value="3"/>
</dbReference>
<dbReference type="AlphaFoldDB" id="A0A8T2JCI3"/>
<evidence type="ECO:0000313" key="8">
    <source>
        <dbReference type="EMBL" id="KAG8441373.1"/>
    </source>
</evidence>
<dbReference type="GO" id="GO:0008270">
    <property type="term" value="F:zinc ion binding"/>
    <property type="evidence" value="ECO:0007669"/>
    <property type="project" value="UniProtKB-KW"/>
</dbReference>
<evidence type="ECO:0000259" key="7">
    <source>
        <dbReference type="PROSITE" id="PS50157"/>
    </source>
</evidence>
<keyword evidence="9" id="KW-1185">Reference proteome</keyword>
<gene>
    <name evidence="8" type="ORF">GDO86_006925</name>
</gene>
<protein>
    <recommendedName>
        <fullName evidence="7">C2H2-type domain-containing protein</fullName>
    </recommendedName>
</protein>
<dbReference type="InterPro" id="IPR013087">
    <property type="entry name" value="Znf_C2H2_type"/>
</dbReference>
<evidence type="ECO:0000256" key="1">
    <source>
        <dbReference type="ARBA" id="ARBA00022723"/>
    </source>
</evidence>
<reference evidence="8" key="1">
    <citation type="thesis" date="2020" institute="ProQuest LLC" country="789 East Eisenhower Parkway, Ann Arbor, MI, USA">
        <title>Comparative Genomics and Chromosome Evolution.</title>
        <authorList>
            <person name="Mudd A.B."/>
        </authorList>
    </citation>
    <scope>NUCLEOTIDE SEQUENCE</scope>
    <source>
        <strain evidence="8">Female2</strain>
        <tissue evidence="8">Blood</tissue>
    </source>
</reference>
<feature type="domain" description="C2H2-type" evidence="7">
    <location>
        <begin position="296"/>
        <end position="323"/>
    </location>
</feature>
<organism evidence="8 9">
    <name type="scientific">Hymenochirus boettgeri</name>
    <name type="common">Congo dwarf clawed frog</name>
    <dbReference type="NCBI Taxonomy" id="247094"/>
    <lineage>
        <taxon>Eukaryota</taxon>
        <taxon>Metazoa</taxon>
        <taxon>Chordata</taxon>
        <taxon>Craniata</taxon>
        <taxon>Vertebrata</taxon>
        <taxon>Euteleostomi</taxon>
        <taxon>Amphibia</taxon>
        <taxon>Batrachia</taxon>
        <taxon>Anura</taxon>
        <taxon>Pipoidea</taxon>
        <taxon>Pipidae</taxon>
        <taxon>Pipinae</taxon>
        <taxon>Hymenochirus</taxon>
    </lineage>
</organism>
<dbReference type="EMBL" id="JAACNH010000006">
    <property type="protein sequence ID" value="KAG8441373.1"/>
    <property type="molecule type" value="Genomic_DNA"/>
</dbReference>
<evidence type="ECO:0000256" key="5">
    <source>
        <dbReference type="ARBA" id="ARBA00023015"/>
    </source>
</evidence>
<proteinExistence type="predicted"/>
<keyword evidence="5" id="KW-0805">Transcription regulation</keyword>
<dbReference type="Proteomes" id="UP000812440">
    <property type="component" value="Chromosome 3"/>
</dbReference>
<evidence type="ECO:0000256" key="4">
    <source>
        <dbReference type="ARBA" id="ARBA00022833"/>
    </source>
</evidence>
<keyword evidence="3 6" id="KW-0863">Zinc-finger</keyword>
<dbReference type="SUPFAM" id="SSF57667">
    <property type="entry name" value="beta-beta-alpha zinc fingers"/>
    <property type="match status" value="2"/>
</dbReference>
<evidence type="ECO:0000256" key="3">
    <source>
        <dbReference type="ARBA" id="ARBA00022771"/>
    </source>
</evidence>
<dbReference type="Pfam" id="PF00096">
    <property type="entry name" value="zf-C2H2"/>
    <property type="match status" value="3"/>
</dbReference>
<dbReference type="InterPro" id="IPR036236">
    <property type="entry name" value="Znf_C2H2_sf"/>
</dbReference>
<keyword evidence="5" id="KW-0804">Transcription</keyword>
<dbReference type="SMART" id="SM00355">
    <property type="entry name" value="ZnF_C2H2"/>
    <property type="match status" value="3"/>
</dbReference>
<evidence type="ECO:0000256" key="2">
    <source>
        <dbReference type="ARBA" id="ARBA00022737"/>
    </source>
</evidence>
<keyword evidence="2" id="KW-0677">Repeat</keyword>
<sequence length="323" mass="36761">MVLMSCMELWNPVQSHFPQLYSPEALQDVTNELPEPKGSQIPNPPSITSKIQEEDSYWDADFLSANFNDHHMYSASPAEMPCPPHPAQPYGNLIRSAILSVCPQTIEEQIEHYQVVPECIVQGYGNTKLYTTPTAGNRTNMAPEYVQMETNTYHMQYMGFPNLQPPVTDYVYPTSTDLISNLVPILAKPTAACQPIQPLPSDPNYPLSQKYRVPRIQQSVPVRRTQRRSQKGSNSHTCIFVGCGKTYTKSSHLKAHLRTHTGEKPYECEWVGCGWKFARSDELTRHFRKHTGLRPFHCQICLRTYARSDHLALHMKRHSSDGT</sequence>
<accession>A0A8T2JCI3</accession>
<keyword evidence="4" id="KW-0862">Zinc</keyword>
<name>A0A8T2JCI3_9PIPI</name>
<dbReference type="PANTHER" id="PTHR23235:SF156">
    <property type="entry name" value="KRUPPEL-LIKE FACTOR 18"/>
    <property type="match status" value="1"/>
</dbReference>
<dbReference type="GO" id="GO:0000978">
    <property type="term" value="F:RNA polymerase II cis-regulatory region sequence-specific DNA binding"/>
    <property type="evidence" value="ECO:0007669"/>
    <property type="project" value="TreeGrafter"/>
</dbReference>
<feature type="domain" description="C2H2-type" evidence="7">
    <location>
        <begin position="266"/>
        <end position="295"/>
    </location>
</feature>
<dbReference type="FunFam" id="3.30.160.60:FF:000007">
    <property type="entry name" value="Basic krueppel-like factor 3"/>
    <property type="match status" value="1"/>
</dbReference>
<feature type="domain" description="C2H2-type" evidence="7">
    <location>
        <begin position="236"/>
        <end position="265"/>
    </location>
</feature>
<evidence type="ECO:0000256" key="6">
    <source>
        <dbReference type="PROSITE-ProRule" id="PRU00042"/>
    </source>
</evidence>
<dbReference type="PROSITE" id="PS50157">
    <property type="entry name" value="ZINC_FINGER_C2H2_2"/>
    <property type="match status" value="3"/>
</dbReference>
<dbReference type="PROSITE" id="PS00028">
    <property type="entry name" value="ZINC_FINGER_C2H2_1"/>
    <property type="match status" value="3"/>
</dbReference>
<dbReference type="PANTHER" id="PTHR23235">
    <property type="entry name" value="KRUEPPEL-LIKE TRANSCRIPTION FACTOR"/>
    <property type="match status" value="1"/>
</dbReference>
<comment type="caution">
    <text evidence="8">The sequence shown here is derived from an EMBL/GenBank/DDBJ whole genome shotgun (WGS) entry which is preliminary data.</text>
</comment>
<dbReference type="GO" id="GO:0000981">
    <property type="term" value="F:DNA-binding transcription factor activity, RNA polymerase II-specific"/>
    <property type="evidence" value="ECO:0007669"/>
    <property type="project" value="TreeGrafter"/>
</dbReference>